<protein>
    <submittedName>
        <fullName evidence="1">UPF0149 family protein</fullName>
    </submittedName>
</protein>
<dbReference type="Gene3D" id="1.20.120.740">
    <property type="entry name" value="YgfB uncharacterised protein family UPF0149, PF03695"/>
    <property type="match status" value="1"/>
</dbReference>
<dbReference type="NCBIfam" id="TIGR02292">
    <property type="entry name" value="ygfB_yecA"/>
    <property type="match status" value="1"/>
</dbReference>
<dbReference type="SUPFAM" id="SSF101327">
    <property type="entry name" value="YgfB-like"/>
    <property type="match status" value="1"/>
</dbReference>
<dbReference type="EMBL" id="WLYX01000001">
    <property type="protein sequence ID" value="MTD33757.1"/>
    <property type="molecule type" value="Genomic_DNA"/>
</dbReference>
<dbReference type="Proteomes" id="UP000446658">
    <property type="component" value="Unassembled WGS sequence"/>
</dbReference>
<dbReference type="RefSeq" id="WP_230370844.1">
    <property type="nucleotide sequence ID" value="NZ_WLYX01000001.1"/>
</dbReference>
<organism evidence="1 2">
    <name type="scientific">Paludibacterium denitrificans</name>
    <dbReference type="NCBI Taxonomy" id="2675226"/>
    <lineage>
        <taxon>Bacteria</taxon>
        <taxon>Pseudomonadati</taxon>
        <taxon>Pseudomonadota</taxon>
        <taxon>Betaproteobacteria</taxon>
        <taxon>Neisseriales</taxon>
        <taxon>Chromobacteriaceae</taxon>
        <taxon>Paludibacterium</taxon>
    </lineage>
</organism>
<gene>
    <name evidence="1" type="ORF">GKE73_14015</name>
</gene>
<dbReference type="InterPro" id="IPR036255">
    <property type="entry name" value="YgfB-like_sf"/>
</dbReference>
<dbReference type="AlphaFoldDB" id="A0A844GFS5"/>
<name>A0A844GFS5_9NEIS</name>
<keyword evidence="2" id="KW-1185">Reference proteome</keyword>
<sequence>MNDADYQRLSATLTRFQPLHSMNLEQLDGFFAALLCGPEPIKPSECLPMILGDAFDDETAFTSPKALEQFVRLLMGHWLDIAHTLQDGEPFHPWLEEDEHGEVRGNDWAQGFSEGMQLLHDDWALLFDDAEHAPLLEPILALAFEQHPDPDMRPYVEHISAEQRAAWLAELSDSVSGIHAFFTAIRQALEAEEAELDADIEHQKPKA</sequence>
<dbReference type="Pfam" id="PF03695">
    <property type="entry name" value="UPF0149"/>
    <property type="match status" value="1"/>
</dbReference>
<reference evidence="1 2" key="1">
    <citation type="submission" date="2019-11" db="EMBL/GenBank/DDBJ databases">
        <title>Draft genome sequence of Paludibacterium sp. dN18-1.</title>
        <authorList>
            <person name="Im W.-T."/>
        </authorList>
    </citation>
    <scope>NUCLEOTIDE SEQUENCE [LARGE SCALE GENOMIC DNA]</scope>
    <source>
        <strain evidence="2">dN 18-1</strain>
    </source>
</reference>
<evidence type="ECO:0000313" key="1">
    <source>
        <dbReference type="EMBL" id="MTD33757.1"/>
    </source>
</evidence>
<evidence type="ECO:0000313" key="2">
    <source>
        <dbReference type="Proteomes" id="UP000446658"/>
    </source>
</evidence>
<accession>A0A844GFS5</accession>
<dbReference type="InterPro" id="IPR011978">
    <property type="entry name" value="YgfB-like"/>
</dbReference>
<proteinExistence type="predicted"/>
<comment type="caution">
    <text evidence="1">The sequence shown here is derived from an EMBL/GenBank/DDBJ whole genome shotgun (WGS) entry which is preliminary data.</text>
</comment>